<evidence type="ECO:0008006" key="4">
    <source>
        <dbReference type="Google" id="ProtNLM"/>
    </source>
</evidence>
<protein>
    <recommendedName>
        <fullName evidence="4">Extracellular membrane protein CFEM domain-containing protein</fullName>
    </recommendedName>
</protein>
<feature type="chain" id="PRO_5040854556" description="Extracellular membrane protein CFEM domain-containing protein" evidence="1">
    <location>
        <begin position="25"/>
        <end position="142"/>
    </location>
</feature>
<accession>A0A9X0ALZ1</accession>
<keyword evidence="3" id="KW-1185">Reference proteome</keyword>
<feature type="signal peptide" evidence="1">
    <location>
        <begin position="1"/>
        <end position="24"/>
    </location>
</feature>
<proteinExistence type="predicted"/>
<name>A0A9X0ALZ1_9HELO</name>
<dbReference type="OrthoDB" id="4711270at2759"/>
<evidence type="ECO:0000313" key="2">
    <source>
        <dbReference type="EMBL" id="KAJ8065257.1"/>
    </source>
</evidence>
<evidence type="ECO:0000256" key="1">
    <source>
        <dbReference type="SAM" id="SignalP"/>
    </source>
</evidence>
<sequence length="142" mass="15364">MNGNEVLLLLTGCCCCPLPMHVSCLNAPTGTRRCASEELAGCTCETNEDPTARFQRDFQAEGLIILVDGAVEQDLVEVNDDGLLDIQSSTQTLPSITRPTVSAGSYQIKQEHGRYNIGIAAFPTMGFVLRMRVLTVSAIFLP</sequence>
<reference evidence="2" key="1">
    <citation type="submission" date="2022-11" db="EMBL/GenBank/DDBJ databases">
        <title>Genome Resource of Sclerotinia nivalis Strain SnTB1, a Plant Pathogen Isolated from American Ginseng.</title>
        <authorList>
            <person name="Fan S."/>
        </authorList>
    </citation>
    <scope>NUCLEOTIDE SEQUENCE</scope>
    <source>
        <strain evidence="2">SnTB1</strain>
    </source>
</reference>
<dbReference type="EMBL" id="JAPEIS010000006">
    <property type="protein sequence ID" value="KAJ8065257.1"/>
    <property type="molecule type" value="Genomic_DNA"/>
</dbReference>
<dbReference type="AlphaFoldDB" id="A0A9X0ALZ1"/>
<dbReference type="Proteomes" id="UP001152300">
    <property type="component" value="Unassembled WGS sequence"/>
</dbReference>
<gene>
    <name evidence="2" type="ORF">OCU04_005955</name>
</gene>
<evidence type="ECO:0000313" key="3">
    <source>
        <dbReference type="Proteomes" id="UP001152300"/>
    </source>
</evidence>
<organism evidence="2 3">
    <name type="scientific">Sclerotinia nivalis</name>
    <dbReference type="NCBI Taxonomy" id="352851"/>
    <lineage>
        <taxon>Eukaryota</taxon>
        <taxon>Fungi</taxon>
        <taxon>Dikarya</taxon>
        <taxon>Ascomycota</taxon>
        <taxon>Pezizomycotina</taxon>
        <taxon>Leotiomycetes</taxon>
        <taxon>Helotiales</taxon>
        <taxon>Sclerotiniaceae</taxon>
        <taxon>Sclerotinia</taxon>
    </lineage>
</organism>
<keyword evidence="1" id="KW-0732">Signal</keyword>
<comment type="caution">
    <text evidence="2">The sequence shown here is derived from an EMBL/GenBank/DDBJ whole genome shotgun (WGS) entry which is preliminary data.</text>
</comment>